<evidence type="ECO:0000256" key="2">
    <source>
        <dbReference type="ARBA" id="ARBA00008020"/>
    </source>
</evidence>
<dbReference type="GO" id="GO:0005832">
    <property type="term" value="C:chaperonin-containing T-complex"/>
    <property type="evidence" value="ECO:0000318"/>
    <property type="project" value="GO_Central"/>
</dbReference>
<evidence type="ECO:0000256" key="7">
    <source>
        <dbReference type="ARBA" id="ARBA00022840"/>
    </source>
</evidence>
<evidence type="ECO:0000256" key="9">
    <source>
        <dbReference type="ARBA" id="ARBA00024677"/>
    </source>
</evidence>
<dbReference type="GO" id="GO:0006457">
    <property type="term" value="P:protein folding"/>
    <property type="evidence" value="ECO:0000318"/>
    <property type="project" value="GO_Central"/>
</dbReference>
<dbReference type="STRING" id="6669.E9GSI0"/>
<dbReference type="InterPro" id="IPR027409">
    <property type="entry name" value="GroEL-like_apical_dom_sf"/>
</dbReference>
<dbReference type="HOGENOM" id="CLU_008891_6_2_1"/>
<evidence type="ECO:0000256" key="4">
    <source>
        <dbReference type="ARBA" id="ARBA00018961"/>
    </source>
</evidence>
<dbReference type="InterPro" id="IPR053374">
    <property type="entry name" value="TCP-1_chaperonin"/>
</dbReference>
<dbReference type="PROSITE" id="PS00995">
    <property type="entry name" value="TCP1_3"/>
    <property type="match status" value="1"/>
</dbReference>
<comment type="subcellular location">
    <subcellularLocation>
        <location evidence="1">Cytoplasm</location>
    </subcellularLocation>
</comment>
<evidence type="ECO:0000256" key="3">
    <source>
        <dbReference type="ARBA" id="ARBA00011531"/>
    </source>
</evidence>
<dbReference type="PROSITE" id="PS00751">
    <property type="entry name" value="TCP1_2"/>
    <property type="match status" value="1"/>
</dbReference>
<dbReference type="Gene3D" id="3.50.7.10">
    <property type="entry name" value="GroEL"/>
    <property type="match status" value="1"/>
</dbReference>
<dbReference type="Gene3D" id="1.10.560.10">
    <property type="entry name" value="GroEL-like equatorial domain"/>
    <property type="match status" value="1"/>
</dbReference>
<evidence type="ECO:0000256" key="1">
    <source>
        <dbReference type="ARBA" id="ARBA00004496"/>
    </source>
</evidence>
<dbReference type="GO" id="GO:0051082">
    <property type="term" value="F:unfolded protein binding"/>
    <property type="evidence" value="ECO:0000318"/>
    <property type="project" value="GO_Central"/>
</dbReference>
<dbReference type="OMA" id="CAEMVMS"/>
<dbReference type="InterPro" id="IPR017998">
    <property type="entry name" value="Chaperone_TCP-1"/>
</dbReference>
<keyword evidence="13" id="KW-1185">Reference proteome</keyword>
<dbReference type="InterPro" id="IPR027413">
    <property type="entry name" value="GROEL-like_equatorial_sf"/>
</dbReference>
<dbReference type="OrthoDB" id="10259763at2759"/>
<dbReference type="PhylomeDB" id="E9GSI0"/>
<dbReference type="PRINTS" id="PR00304">
    <property type="entry name" value="TCOMPLEXTCP1"/>
</dbReference>
<dbReference type="SUPFAM" id="SSF48592">
    <property type="entry name" value="GroEL equatorial domain-like"/>
    <property type="match status" value="1"/>
</dbReference>
<evidence type="ECO:0000313" key="13">
    <source>
        <dbReference type="Proteomes" id="UP000000305"/>
    </source>
</evidence>
<dbReference type="FunCoup" id="E9GSI0">
    <property type="interactions" value="2313"/>
</dbReference>
<proteinExistence type="inferred from homology"/>
<dbReference type="EMBL" id="GL732562">
    <property type="protein sequence ID" value="EFX77428.1"/>
    <property type="molecule type" value="Genomic_DNA"/>
</dbReference>
<accession>E9GSI0</accession>
<dbReference type="FunFam" id="1.10.560.10:FF:000045">
    <property type="entry name" value="T-complex protein 1 subunit eta"/>
    <property type="match status" value="1"/>
</dbReference>
<protein>
    <recommendedName>
        <fullName evidence="4">T-complex protein 1 subunit beta</fullName>
    </recommendedName>
    <alternativeName>
        <fullName evidence="10">CCT-beta</fullName>
    </alternativeName>
</protein>
<keyword evidence="8 11" id="KW-0143">Chaperone</keyword>
<evidence type="ECO:0000256" key="10">
    <source>
        <dbReference type="ARBA" id="ARBA00033237"/>
    </source>
</evidence>
<dbReference type="PROSITE" id="PS00750">
    <property type="entry name" value="TCP1_1"/>
    <property type="match status" value="1"/>
</dbReference>
<dbReference type="GO" id="GO:0005524">
    <property type="term" value="F:ATP binding"/>
    <property type="evidence" value="ECO:0007669"/>
    <property type="project" value="UniProtKB-KW"/>
</dbReference>
<organism evidence="12 13">
    <name type="scientific">Daphnia pulex</name>
    <name type="common">Water flea</name>
    <dbReference type="NCBI Taxonomy" id="6669"/>
    <lineage>
        <taxon>Eukaryota</taxon>
        <taxon>Metazoa</taxon>
        <taxon>Ecdysozoa</taxon>
        <taxon>Arthropoda</taxon>
        <taxon>Crustacea</taxon>
        <taxon>Branchiopoda</taxon>
        <taxon>Diplostraca</taxon>
        <taxon>Cladocera</taxon>
        <taxon>Anomopoda</taxon>
        <taxon>Daphniidae</taxon>
        <taxon>Daphnia</taxon>
    </lineage>
</organism>
<name>E9GSI0_DAPPU</name>
<evidence type="ECO:0000256" key="6">
    <source>
        <dbReference type="ARBA" id="ARBA00022741"/>
    </source>
</evidence>
<dbReference type="Pfam" id="PF00118">
    <property type="entry name" value="Cpn60_TCP1"/>
    <property type="match status" value="1"/>
</dbReference>
<dbReference type="SUPFAM" id="SSF52029">
    <property type="entry name" value="GroEL apical domain-like"/>
    <property type="match status" value="1"/>
</dbReference>
<evidence type="ECO:0000313" key="12">
    <source>
        <dbReference type="EMBL" id="EFX77428.1"/>
    </source>
</evidence>
<evidence type="ECO:0000256" key="5">
    <source>
        <dbReference type="ARBA" id="ARBA00022490"/>
    </source>
</evidence>
<dbReference type="FunFam" id="3.30.260.10:FF:000025">
    <property type="entry name" value="Chaperonin containing TCP1 subunit 2"/>
    <property type="match status" value="1"/>
</dbReference>
<evidence type="ECO:0000256" key="11">
    <source>
        <dbReference type="RuleBase" id="RU004187"/>
    </source>
</evidence>
<comment type="similarity">
    <text evidence="2 11">Belongs to the TCP-1 chaperonin family.</text>
</comment>
<comment type="subunit">
    <text evidence="3">Heterooligomeric complex of about 850 to 900 kDa that forms two stacked rings, 12 to 16 nm in diameter.</text>
</comment>
<dbReference type="Gene3D" id="3.30.260.10">
    <property type="entry name" value="TCP-1-like chaperonin intermediate domain"/>
    <property type="match status" value="1"/>
</dbReference>
<keyword evidence="6 11" id="KW-0547">Nucleotide-binding</keyword>
<dbReference type="CDD" id="cd03336">
    <property type="entry name" value="TCP1_beta"/>
    <property type="match status" value="1"/>
</dbReference>
<dbReference type="InterPro" id="IPR012716">
    <property type="entry name" value="Chap_CCT_beta"/>
</dbReference>
<dbReference type="InterPro" id="IPR002194">
    <property type="entry name" value="Chaperonin_TCP-1_CS"/>
</dbReference>
<evidence type="ECO:0000256" key="8">
    <source>
        <dbReference type="ARBA" id="ARBA00023186"/>
    </source>
</evidence>
<dbReference type="FunFam" id="3.50.7.10:FF:000002">
    <property type="entry name" value="T-complex protein 1 subunit beta"/>
    <property type="match status" value="1"/>
</dbReference>
<dbReference type="AlphaFoldDB" id="E9GSI0"/>
<dbReference type="InterPro" id="IPR002423">
    <property type="entry name" value="Cpn60/GroEL/TCP-1"/>
</dbReference>
<dbReference type="GO" id="GO:0140662">
    <property type="term" value="F:ATP-dependent protein folding chaperone"/>
    <property type="evidence" value="ECO:0007669"/>
    <property type="project" value="InterPro"/>
</dbReference>
<dbReference type="InterPro" id="IPR027410">
    <property type="entry name" value="TCP-1-like_intermed_sf"/>
</dbReference>
<dbReference type="Proteomes" id="UP000000305">
    <property type="component" value="Unassembled WGS sequence"/>
</dbReference>
<comment type="function">
    <text evidence="9">Molecular chaperone; assists the folding of proteins upon ATP hydrolysis. Known to play a role, in vitro, in the folding of actin and tubulin.</text>
</comment>
<dbReference type="InParanoid" id="E9GSI0"/>
<dbReference type="KEGG" id="dpx:DAPPUDRAFT_213377"/>
<dbReference type="SUPFAM" id="SSF54849">
    <property type="entry name" value="GroEL-intermediate domain like"/>
    <property type="match status" value="1"/>
</dbReference>
<reference evidence="12 13" key="1">
    <citation type="journal article" date="2011" name="Science">
        <title>The ecoresponsive genome of Daphnia pulex.</title>
        <authorList>
            <person name="Colbourne J.K."/>
            <person name="Pfrender M.E."/>
            <person name="Gilbert D."/>
            <person name="Thomas W.K."/>
            <person name="Tucker A."/>
            <person name="Oakley T.H."/>
            <person name="Tokishita S."/>
            <person name="Aerts A."/>
            <person name="Arnold G.J."/>
            <person name="Basu M.K."/>
            <person name="Bauer D.J."/>
            <person name="Caceres C.E."/>
            <person name="Carmel L."/>
            <person name="Casola C."/>
            <person name="Choi J.H."/>
            <person name="Detter J.C."/>
            <person name="Dong Q."/>
            <person name="Dusheyko S."/>
            <person name="Eads B.D."/>
            <person name="Frohlich T."/>
            <person name="Geiler-Samerotte K.A."/>
            <person name="Gerlach D."/>
            <person name="Hatcher P."/>
            <person name="Jogdeo S."/>
            <person name="Krijgsveld J."/>
            <person name="Kriventseva E.V."/>
            <person name="Kultz D."/>
            <person name="Laforsch C."/>
            <person name="Lindquist E."/>
            <person name="Lopez J."/>
            <person name="Manak J.R."/>
            <person name="Muller J."/>
            <person name="Pangilinan J."/>
            <person name="Patwardhan R.P."/>
            <person name="Pitluck S."/>
            <person name="Pritham E.J."/>
            <person name="Rechtsteiner A."/>
            <person name="Rho M."/>
            <person name="Rogozin I.B."/>
            <person name="Sakarya O."/>
            <person name="Salamov A."/>
            <person name="Schaack S."/>
            <person name="Shapiro H."/>
            <person name="Shiga Y."/>
            <person name="Skalitzky C."/>
            <person name="Smith Z."/>
            <person name="Souvorov A."/>
            <person name="Sung W."/>
            <person name="Tang Z."/>
            <person name="Tsuchiya D."/>
            <person name="Tu H."/>
            <person name="Vos H."/>
            <person name="Wang M."/>
            <person name="Wolf Y.I."/>
            <person name="Yamagata H."/>
            <person name="Yamada T."/>
            <person name="Ye Y."/>
            <person name="Shaw J.R."/>
            <person name="Andrews J."/>
            <person name="Crease T.J."/>
            <person name="Tang H."/>
            <person name="Lucas S.M."/>
            <person name="Robertson H.M."/>
            <person name="Bork P."/>
            <person name="Koonin E.V."/>
            <person name="Zdobnov E.M."/>
            <person name="Grigoriev I.V."/>
            <person name="Lynch M."/>
            <person name="Boore J.L."/>
        </authorList>
    </citation>
    <scope>NUCLEOTIDE SEQUENCE [LARGE SCALE GENOMIC DNA]</scope>
</reference>
<sequence>MVSLNPTRILKHEGEEEKAEIARLSCFVGAIAIGELVKSTLGPKGMDKILVGVGRNEGQVEVTNDGATILKAVGVDNPAAKVLVDMSKTQDAEVGDGTTSVTVLASELLREADKLVEMKFHPQTIIAGWRKASQAAKEALTNAAIDNGKDEAKFREDLMNIARTTLSSKILSQHKEFFAKISVDAVLRLKGSGNLQAIQIIKKQGGTLTDSFLDTGFLLDKKPGVNQPKRVENARILIANTPMDTDKIKVFGSRIRVDSVAKVAELELAEKEKMKEKIELILKHNCTVFINRQLIYNYPEQLFADAGVMAVEHADFDGIERLALVTGGEIVSTFGHPELVKLGRCDLIEEVMIGEDKLLRFSGVPLGEACTLVLRGATQQILDEAERSIHDALCVLASTVKETRTVYGGGCSEVLMAMAVYALAAKTPGKESMAMEAFARALLQLPVVIADNAGYDSAQLVSELRAAHSEGKATFGLNMDLGKIDCMQQLGVTESYVVKRQVLVSAAEAAEMILRVDDIIKAAPRRREQDRSHC</sequence>
<keyword evidence="5" id="KW-0963">Cytoplasm</keyword>
<dbReference type="PANTHER" id="PTHR11353">
    <property type="entry name" value="CHAPERONIN"/>
    <property type="match status" value="1"/>
</dbReference>
<dbReference type="FunFam" id="1.10.560.10:FF:000017">
    <property type="entry name" value="T-complex protein 1 subunit eta"/>
    <property type="match status" value="1"/>
</dbReference>
<dbReference type="NCBIfam" id="TIGR02341">
    <property type="entry name" value="chap_CCT_beta"/>
    <property type="match status" value="1"/>
</dbReference>
<dbReference type="NCBIfam" id="NF041083">
    <property type="entry name" value="thermosome_beta"/>
    <property type="match status" value="1"/>
</dbReference>
<dbReference type="GO" id="GO:0016887">
    <property type="term" value="F:ATP hydrolysis activity"/>
    <property type="evidence" value="ECO:0007669"/>
    <property type="project" value="InterPro"/>
</dbReference>
<gene>
    <name evidence="12" type="ORF">DAPPUDRAFT_213377</name>
</gene>
<dbReference type="eggNOG" id="KOG0363">
    <property type="taxonomic scope" value="Eukaryota"/>
</dbReference>
<keyword evidence="7 11" id="KW-0067">ATP-binding</keyword>